<dbReference type="InterPro" id="IPR019960">
    <property type="entry name" value="T1SS_VCA0849"/>
</dbReference>
<dbReference type="GO" id="GO:0005576">
    <property type="term" value="C:extracellular region"/>
    <property type="evidence" value="ECO:0007669"/>
    <property type="project" value="UniProtKB-SubCell"/>
</dbReference>
<feature type="domain" description="Dystroglycan-type cadherin-like" evidence="4">
    <location>
        <begin position="504"/>
        <end position="604"/>
    </location>
</feature>
<dbReference type="PROSITE" id="PS00330">
    <property type="entry name" value="HEMOLYSIN_CALCIUM"/>
    <property type="match status" value="3"/>
</dbReference>
<dbReference type="InterPro" id="IPR010221">
    <property type="entry name" value="VCBS_dom"/>
</dbReference>
<dbReference type="InterPro" id="IPR015919">
    <property type="entry name" value="Cadherin-like_sf"/>
</dbReference>
<feature type="region of interest" description="Disordered" evidence="3">
    <location>
        <begin position="179"/>
        <end position="205"/>
    </location>
</feature>
<evidence type="ECO:0000313" key="5">
    <source>
        <dbReference type="EMBL" id="QKH33736.1"/>
    </source>
</evidence>
<feature type="domain" description="Dystroglycan-type cadherin-like" evidence="4">
    <location>
        <begin position="291"/>
        <end position="391"/>
    </location>
</feature>
<evidence type="ECO:0000259" key="4">
    <source>
        <dbReference type="SMART" id="SM00736"/>
    </source>
</evidence>
<keyword evidence="2" id="KW-0964">Secreted</keyword>
<dbReference type="KEGG" id="apes:FOC84_01785"/>
<dbReference type="Pfam" id="PF17892">
    <property type="entry name" value="Cadherin_5"/>
    <property type="match status" value="1"/>
</dbReference>
<gene>
    <name evidence="5" type="ORF">FOC84_01785</name>
</gene>
<protein>
    <submittedName>
        <fullName evidence="5">Retention module-containing protein</fullName>
    </submittedName>
</protein>
<comment type="subcellular location">
    <subcellularLocation>
        <location evidence="1">Secreted</location>
    </subcellularLocation>
</comment>
<dbReference type="Pfam" id="PF05345">
    <property type="entry name" value="He_PIG"/>
    <property type="match status" value="2"/>
</dbReference>
<dbReference type="Proteomes" id="UP000500970">
    <property type="component" value="Chromosome"/>
</dbReference>
<evidence type="ECO:0000256" key="2">
    <source>
        <dbReference type="ARBA" id="ARBA00022525"/>
    </source>
</evidence>
<dbReference type="InterPro" id="IPR006644">
    <property type="entry name" value="Cadg"/>
</dbReference>
<evidence type="ECO:0000256" key="1">
    <source>
        <dbReference type="ARBA" id="ARBA00004613"/>
    </source>
</evidence>
<keyword evidence="6" id="KW-1185">Reference proteome</keyword>
<dbReference type="SUPFAM" id="SSF51120">
    <property type="entry name" value="beta-Roll"/>
    <property type="match status" value="1"/>
</dbReference>
<name>A0A7D4HW55_9BURK</name>
<evidence type="ECO:0000256" key="3">
    <source>
        <dbReference type="SAM" id="MobiDB-lite"/>
    </source>
</evidence>
<dbReference type="Pfam" id="PF00353">
    <property type="entry name" value="HemolysinCabind"/>
    <property type="match status" value="2"/>
</dbReference>
<organism evidence="5 6">
    <name type="scientific">Achromobacter pestifer</name>
    <dbReference type="NCBI Taxonomy" id="1353889"/>
    <lineage>
        <taxon>Bacteria</taxon>
        <taxon>Pseudomonadati</taxon>
        <taxon>Pseudomonadota</taxon>
        <taxon>Betaproteobacteria</taxon>
        <taxon>Burkholderiales</taxon>
        <taxon>Alcaligenaceae</taxon>
        <taxon>Achromobacter</taxon>
    </lineage>
</organism>
<dbReference type="InterPro" id="IPR013783">
    <property type="entry name" value="Ig-like_fold"/>
</dbReference>
<dbReference type="SUPFAM" id="SSF49313">
    <property type="entry name" value="Cadherin-like"/>
    <property type="match status" value="2"/>
</dbReference>
<dbReference type="InterPro" id="IPR001343">
    <property type="entry name" value="Hemolysn_Ca-bd"/>
</dbReference>
<dbReference type="PRINTS" id="PR00313">
    <property type="entry name" value="CABNDNGRPT"/>
</dbReference>
<dbReference type="NCBIfam" id="NF033682">
    <property type="entry name" value="retention_LapA"/>
    <property type="match status" value="1"/>
</dbReference>
<dbReference type="InterPro" id="IPR047777">
    <property type="entry name" value="LapA-like_RM"/>
</dbReference>
<dbReference type="Pfam" id="PF17963">
    <property type="entry name" value="Big_9"/>
    <property type="match status" value="3"/>
</dbReference>
<dbReference type="EMBL" id="CP053985">
    <property type="protein sequence ID" value="QKH33736.1"/>
    <property type="molecule type" value="Genomic_DNA"/>
</dbReference>
<dbReference type="PANTHER" id="PTHR38340">
    <property type="entry name" value="S-LAYER PROTEIN"/>
    <property type="match status" value="1"/>
</dbReference>
<sequence length="1281" mass="130887">MANTSAAIVNEISGRAWLRHTDGSLTELHVGSKVPAGSDVVTASGATVSLQVENGTPIIIGEGRQVALTSEMTGMLDDASEAAVAPPTGTDSDRLLAALRDGRDLFDELDPTAAVLAGGGGGGGSSFVRLTRLLETTSPLDLAYSNPARGDAVLPRMSGIGPASDDDEVPTAVSVNHAPAARDDAGQGNQNGQVRGNLLANDMDPDGDPLTIASVGSRPMTSGGIAVAGSNGGTFTVLPDGSYVFTPGNAFARLAAGETATSTISYTITDPSGATSTATAVVTITGTNDGPVSTAISDTSSLDAQTHVSYDISGHFSDPDAGDTLTYTATGLPPGLSIDPHTGIITGDIDPSASQGGSLGVYNITITATDPSGATTSQKFDWAIANPAPVAVGDSGAASEDSPLDVSAQNGVLANDRDPDGDALTVSQVNGNAANVGAAIAGSHGGTFTLNADGSYSFDPGSAFQRLGAGEKIYSSITYTVSDGEGGTSTATLTVEITGANDGPVSTAISGTSSLDAQTHVSYDISGHFSDPDAGDTLTYTATGLPPGLSIDPHTGIITGDIDPSASQGGSVGVYNITITATDPSGATTSQKFDWAIANPAPVAVGDSGAAIEDSTLDISAQDGVLANDRDPDGDALTVSQVNGNATNVGAAIGGSHGGTFALNADGSYSFDPGSAFQHLGAGEKIYSSITYTVSDGEGGTSTAVLTVEITGANDAPILQAHGNQVLEDHVASGNVLIGAVDVDNDALTVTTVTLNGTTYAAGITAYMEGVGSILVKADGNYVFTPDANWNGNLPQITYTVTDGTVTTSSTLDIGVLSVNDAPISQDASGNVMAGGRYTFSLNDFPFSDPEEGHSMKSLIIDSLPQHGTLLLNGKAIVQGQEISVEDLANGKLVFQPGAVNSGDNDTSSSFEFRIRDSGGVSHGGLDISHQQTFKMNVDQFIVGDDDTGDRSRLMDDWNGGDGNDVILGDHGGVLSLPPPPPKPANWELSRDREAEAGDRSDHVLATPDTDRLYGGDGSDILFGDAINTDQLPWGINGNPARPEGLHDGSGLRALTQFLFLKNGVPPTDADLYKFVSENHEVLEVHGDTRGRFDTMYGGNGNDILYGQGGNDELQGGYGNDILSGGTGNDCLEGDAGSDVLIGGMGNDLLHGDGNGIRYDNNSDTFKWTLNDQGTTDAPAVDRVMDFSIQRPADGGDILDLQELLVGENDGTLTDYLAFSKDGNHTVIDVNTQGKLGTQGADQQIVLENVDLTHDAYGQSLSNQAIINDLLQKGKLTVDHA</sequence>
<dbReference type="NCBIfam" id="NF012211">
    <property type="entry name" value="tand_rpt_95"/>
    <property type="match status" value="4"/>
</dbReference>
<dbReference type="NCBIfam" id="TIGR03661">
    <property type="entry name" value="T1SS_VCA0849"/>
    <property type="match status" value="1"/>
</dbReference>
<reference evidence="5 6" key="1">
    <citation type="submission" date="2020-05" db="EMBL/GenBank/DDBJ databases">
        <title>FDA dAtabase for Regulatory Grade micrObial Sequences (FDA-ARGOS): Supporting development and validation of Infectious Disease Dx tests.</title>
        <authorList>
            <person name="Sproer C."/>
            <person name="Gronow S."/>
            <person name="Severitt S."/>
            <person name="Schroder I."/>
            <person name="Tallon L."/>
            <person name="Sadzewicz L."/>
            <person name="Zhao X."/>
            <person name="Vavikolanu K."/>
            <person name="Mehta A."/>
            <person name="Aluvathingal J."/>
            <person name="Nadendla S."/>
            <person name="Myers T."/>
            <person name="Yan Y."/>
            <person name="Sichtig H."/>
        </authorList>
    </citation>
    <scope>NUCLEOTIDE SEQUENCE [LARGE SCALE GENOMIC DNA]</scope>
    <source>
        <strain evidence="5 6">FDAARGOS_790</strain>
    </source>
</reference>
<dbReference type="GO" id="GO:0016020">
    <property type="term" value="C:membrane"/>
    <property type="evidence" value="ECO:0007669"/>
    <property type="project" value="InterPro"/>
</dbReference>
<dbReference type="InterPro" id="IPR018511">
    <property type="entry name" value="Hemolysin-typ_Ca-bd_CS"/>
</dbReference>
<dbReference type="Gene3D" id="2.60.40.1200">
    <property type="match status" value="1"/>
</dbReference>
<dbReference type="Gene3D" id="2.150.10.10">
    <property type="entry name" value="Serralysin-like metalloprotease, C-terminal"/>
    <property type="match status" value="1"/>
</dbReference>
<feature type="compositionally biased region" description="Basic and acidic residues" evidence="3">
    <location>
        <begin position="989"/>
        <end position="1000"/>
    </location>
</feature>
<evidence type="ECO:0000313" key="6">
    <source>
        <dbReference type="Proteomes" id="UP000500970"/>
    </source>
</evidence>
<feature type="region of interest" description="Disordered" evidence="3">
    <location>
        <begin position="974"/>
        <end position="1000"/>
    </location>
</feature>
<dbReference type="NCBIfam" id="TIGR01965">
    <property type="entry name" value="VCBS_repeat"/>
    <property type="match status" value="3"/>
</dbReference>
<dbReference type="RefSeq" id="WP_173142921.1">
    <property type="nucleotide sequence ID" value="NZ_CP053985.1"/>
</dbReference>
<dbReference type="InterPro" id="IPR011049">
    <property type="entry name" value="Serralysin-like_metalloprot_C"/>
</dbReference>
<accession>A0A7D4HW55</accession>
<dbReference type="SMART" id="SM00736">
    <property type="entry name" value="CADG"/>
    <property type="match status" value="2"/>
</dbReference>
<feature type="compositionally biased region" description="Low complexity" evidence="3">
    <location>
        <begin position="186"/>
        <end position="197"/>
    </location>
</feature>
<proteinExistence type="predicted"/>
<dbReference type="InterPro" id="IPR041690">
    <property type="entry name" value="Cadherin_5"/>
</dbReference>
<dbReference type="GO" id="GO:0005509">
    <property type="term" value="F:calcium ion binding"/>
    <property type="evidence" value="ECO:0007669"/>
    <property type="project" value="InterPro"/>
</dbReference>
<dbReference type="Gene3D" id="2.60.40.10">
    <property type="entry name" value="Immunoglobulins"/>
    <property type="match status" value="2"/>
</dbReference>
<dbReference type="PANTHER" id="PTHR38340:SF1">
    <property type="entry name" value="S-LAYER PROTEIN"/>
    <property type="match status" value="1"/>
</dbReference>
<dbReference type="InterPro" id="IPR050557">
    <property type="entry name" value="RTX_toxin/Mannuronan_C5-epim"/>
</dbReference>